<name>A0A2T0R935_9ACTN</name>
<dbReference type="EMBL" id="PVZG01000050">
    <property type="protein sequence ID" value="PRY17682.1"/>
    <property type="molecule type" value="Genomic_DNA"/>
</dbReference>
<evidence type="ECO:0000259" key="1">
    <source>
        <dbReference type="Pfam" id="PF19834"/>
    </source>
</evidence>
<comment type="caution">
    <text evidence="2">The sequence shown here is derived from an EMBL/GenBank/DDBJ whole genome shotgun (WGS) entry which is preliminary data.</text>
</comment>
<dbReference type="OrthoDB" id="3296280at2"/>
<organism evidence="2 3">
    <name type="scientific">Pseudosporangium ferrugineum</name>
    <dbReference type="NCBI Taxonomy" id="439699"/>
    <lineage>
        <taxon>Bacteria</taxon>
        <taxon>Bacillati</taxon>
        <taxon>Actinomycetota</taxon>
        <taxon>Actinomycetes</taxon>
        <taxon>Micromonosporales</taxon>
        <taxon>Micromonosporaceae</taxon>
        <taxon>Pseudosporangium</taxon>
    </lineage>
</organism>
<dbReference type="Proteomes" id="UP000239209">
    <property type="component" value="Unassembled WGS sequence"/>
</dbReference>
<dbReference type="AlphaFoldDB" id="A0A2T0R935"/>
<keyword evidence="3" id="KW-1185">Reference proteome</keyword>
<evidence type="ECO:0000313" key="3">
    <source>
        <dbReference type="Proteomes" id="UP000239209"/>
    </source>
</evidence>
<dbReference type="InterPro" id="IPR045632">
    <property type="entry name" value="DUF6314"/>
</dbReference>
<reference evidence="2 3" key="1">
    <citation type="submission" date="2018-03" db="EMBL/GenBank/DDBJ databases">
        <title>Genomic Encyclopedia of Archaeal and Bacterial Type Strains, Phase II (KMG-II): from individual species to whole genera.</title>
        <authorList>
            <person name="Goeker M."/>
        </authorList>
    </citation>
    <scope>NUCLEOTIDE SEQUENCE [LARGE SCALE GENOMIC DNA]</scope>
    <source>
        <strain evidence="2 3">DSM 45348</strain>
    </source>
</reference>
<evidence type="ECO:0000313" key="2">
    <source>
        <dbReference type="EMBL" id="PRY17682.1"/>
    </source>
</evidence>
<gene>
    <name evidence="2" type="ORF">CLV70_1508</name>
</gene>
<proteinExistence type="predicted"/>
<dbReference type="Pfam" id="PF19834">
    <property type="entry name" value="DUF6314"/>
    <property type="match status" value="1"/>
</dbReference>
<accession>A0A2T0R935</accession>
<protein>
    <recommendedName>
        <fullName evidence="1">DUF6314 domain-containing protein</fullName>
    </recommendedName>
</protein>
<feature type="domain" description="DUF6314" evidence="1">
    <location>
        <begin position="9"/>
        <end position="139"/>
    </location>
</feature>
<sequence>MHVTPAAFLEGEWTVRRVILDHRAGAEGSFTGRARFTREPGGTLRYAEEGEVSIGEHRGPATRELTYQQCDDGTVDVRFADGRAFYRLDLDGDRWHATHPCDPDHYTVTGRITGPDGFTEHWHAVGPRKDYELATTYARVTAGPPPSA</sequence>
<dbReference type="RefSeq" id="WP_106131483.1">
    <property type="nucleotide sequence ID" value="NZ_PVZG01000050.1"/>
</dbReference>